<dbReference type="EMBL" id="CP031843">
    <property type="protein sequence ID" value="QEE08089.1"/>
    <property type="molecule type" value="Genomic_DNA"/>
</dbReference>
<keyword evidence="3" id="KW-1185">Reference proteome</keyword>
<dbReference type="AlphaFoldDB" id="A0A5B9CTW8"/>
<dbReference type="KEGG" id="bky:D1093_00095"/>
<evidence type="ECO:0000313" key="3">
    <source>
        <dbReference type="Proteomes" id="UP000321940"/>
    </source>
</evidence>
<reference evidence="2 3" key="1">
    <citation type="journal article" date="2020" name="Int. J. Syst. Evol. Microbiol.">
        <title>Bartonella kosoyi sp. nov. and Bartonella krasnovii sp. nov., two novel species closely related to the zoonotic Bartonella elizabethae, isolated from black rats and wild desert rodent-fleas.</title>
        <authorList>
            <person name="Gutierrez R."/>
            <person name="Shalit T."/>
            <person name="Markus B."/>
            <person name="Yuan C."/>
            <person name="Nachum-Biala Y."/>
            <person name="Elad D."/>
            <person name="Harrus S."/>
        </authorList>
    </citation>
    <scope>NUCLEOTIDE SEQUENCE [LARGE SCALE GENOMIC DNA]</scope>
    <source>
        <strain evidence="2 3">Tel Aviv</strain>
    </source>
</reference>
<proteinExistence type="predicted"/>
<feature type="region of interest" description="Disordered" evidence="1">
    <location>
        <begin position="1"/>
        <end position="25"/>
    </location>
</feature>
<accession>A0A5B9CTW8</accession>
<evidence type="ECO:0000256" key="1">
    <source>
        <dbReference type="SAM" id="MobiDB-lite"/>
    </source>
</evidence>
<dbReference type="Proteomes" id="UP000321940">
    <property type="component" value="Chromosome"/>
</dbReference>
<organism evidence="2 3">
    <name type="scientific">Bartonella kosoyi</name>
    <dbReference type="NCBI Taxonomy" id="2133959"/>
    <lineage>
        <taxon>Bacteria</taxon>
        <taxon>Pseudomonadati</taxon>
        <taxon>Pseudomonadota</taxon>
        <taxon>Alphaproteobacteria</taxon>
        <taxon>Hyphomicrobiales</taxon>
        <taxon>Bartonellaceae</taxon>
        <taxon>Bartonella</taxon>
    </lineage>
</organism>
<name>A0A5B9CTW8_9HYPH</name>
<feature type="compositionally biased region" description="Polar residues" evidence="1">
    <location>
        <begin position="8"/>
        <end position="24"/>
    </location>
</feature>
<gene>
    <name evidence="2" type="ORF">D1093_00095</name>
</gene>
<evidence type="ECO:0000313" key="2">
    <source>
        <dbReference type="EMBL" id="QEE08089.1"/>
    </source>
</evidence>
<protein>
    <submittedName>
        <fullName evidence="2">Uncharacterized protein</fullName>
    </submittedName>
</protein>
<sequence length="66" mass="7332">MPDRLKQKTSASMTKGVVSHSSVPISPFGEAATITDAVYAFLYTLIFFKSQGFKRGKYLSIREITL</sequence>